<protein>
    <submittedName>
        <fullName evidence="1">PBP family phospholipid-binding protein</fullName>
    </submittedName>
</protein>
<dbReference type="RefSeq" id="WP_115934988.1">
    <property type="nucleotide sequence ID" value="NZ_QRDW01000001.1"/>
</dbReference>
<proteinExistence type="predicted"/>
<keyword evidence="2" id="KW-1185">Reference proteome</keyword>
<dbReference type="InterPro" id="IPR036610">
    <property type="entry name" value="PEBP-like_sf"/>
</dbReference>
<dbReference type="SUPFAM" id="SSF49777">
    <property type="entry name" value="PEBP-like"/>
    <property type="match status" value="1"/>
</dbReference>
<gene>
    <name evidence="1" type="ORF">DFP90_101687</name>
</gene>
<dbReference type="InterPro" id="IPR008914">
    <property type="entry name" value="PEBP"/>
</dbReference>
<accession>A0A3D9HWK7</accession>
<dbReference type="EMBL" id="QRDW01000001">
    <property type="protein sequence ID" value="RED53888.1"/>
    <property type="molecule type" value="Genomic_DNA"/>
</dbReference>
<dbReference type="Pfam" id="PF01161">
    <property type="entry name" value="PBP"/>
    <property type="match status" value="1"/>
</dbReference>
<dbReference type="Gene3D" id="3.90.280.10">
    <property type="entry name" value="PEBP-like"/>
    <property type="match status" value="1"/>
</dbReference>
<dbReference type="OrthoDB" id="9797506at2"/>
<evidence type="ECO:0000313" key="2">
    <source>
        <dbReference type="Proteomes" id="UP000256845"/>
    </source>
</evidence>
<evidence type="ECO:0000313" key="1">
    <source>
        <dbReference type="EMBL" id="RED53888.1"/>
    </source>
</evidence>
<organism evidence="1 2">
    <name type="scientific">Aestuariispira insulae</name>
    <dbReference type="NCBI Taxonomy" id="1461337"/>
    <lineage>
        <taxon>Bacteria</taxon>
        <taxon>Pseudomonadati</taxon>
        <taxon>Pseudomonadota</taxon>
        <taxon>Alphaproteobacteria</taxon>
        <taxon>Rhodospirillales</taxon>
        <taxon>Kiloniellaceae</taxon>
        <taxon>Aestuariispira</taxon>
    </lineage>
</organism>
<dbReference type="CDD" id="cd00865">
    <property type="entry name" value="PEBP_bact_arch"/>
    <property type="match status" value="1"/>
</dbReference>
<dbReference type="AlphaFoldDB" id="A0A3D9HWK7"/>
<dbReference type="NCBIfam" id="TIGR00481">
    <property type="entry name" value="YbhB/YbcL family Raf kinase inhibitor-like protein"/>
    <property type="match status" value="1"/>
</dbReference>
<name>A0A3D9HWK7_9PROT</name>
<dbReference type="PANTHER" id="PTHR30289:SF1">
    <property type="entry name" value="PEBP (PHOSPHATIDYLETHANOLAMINE-BINDING PROTEIN) FAMILY PROTEIN"/>
    <property type="match status" value="1"/>
</dbReference>
<dbReference type="InterPro" id="IPR005247">
    <property type="entry name" value="YbhB_YbcL/LppC-like"/>
</dbReference>
<dbReference type="Proteomes" id="UP000256845">
    <property type="component" value="Unassembled WGS sequence"/>
</dbReference>
<dbReference type="PANTHER" id="PTHR30289">
    <property type="entry name" value="UNCHARACTERIZED PROTEIN YBCL-RELATED"/>
    <property type="match status" value="1"/>
</dbReference>
<sequence>MRLQTTAFINNQSLPERFAFCRISPENHVTLSENINPDFQWANLPVETRSLALVCHDPDVPSRPDDVNKEGRTVSKDLARVDFYHWVLVDIPPDLGGITEGSASSGVVPRGKPLGRTLHGRAGLNNYTDWFAGDANMAGDYGGYDGPCPPWNDEIMHHYHFTLYALSVDRLELPDRFGGPEALAAMNGVILDQTSLMATFSLNPDLQGE</sequence>
<reference evidence="1 2" key="1">
    <citation type="submission" date="2018-07" db="EMBL/GenBank/DDBJ databases">
        <title>Genomic Encyclopedia of Type Strains, Phase III (KMG-III): the genomes of soil and plant-associated and newly described type strains.</title>
        <authorList>
            <person name="Whitman W."/>
        </authorList>
    </citation>
    <scope>NUCLEOTIDE SEQUENCE [LARGE SCALE GENOMIC DNA]</scope>
    <source>
        <strain evidence="1 2">CECT 8488</strain>
    </source>
</reference>
<comment type="caution">
    <text evidence="1">The sequence shown here is derived from an EMBL/GenBank/DDBJ whole genome shotgun (WGS) entry which is preliminary data.</text>
</comment>